<evidence type="ECO:0000256" key="2">
    <source>
        <dbReference type="ARBA" id="ARBA00022771"/>
    </source>
</evidence>
<dbReference type="PANTHER" id="PTHR33680">
    <property type="entry name" value="OS07G0190500 PROTEIN"/>
    <property type="match status" value="1"/>
</dbReference>
<feature type="transmembrane region" description="Helical" evidence="5">
    <location>
        <begin position="103"/>
        <end position="123"/>
    </location>
</feature>
<feature type="transmembrane region" description="Helical" evidence="5">
    <location>
        <begin position="67"/>
        <end position="91"/>
    </location>
</feature>
<evidence type="ECO:0000313" key="8">
    <source>
        <dbReference type="Proteomes" id="UP000019116"/>
    </source>
</evidence>
<sequence length="126" mass="14010">MSQSSSSARRIRAPPPPLPLIMCPRCTGTRTRWFVSGMERNPGIRFYKCPNQLDGGPCDFWLWEDQYAFYITGVGINLLIEAAGGGSNVMFGMGRAMEDIRIAARNTMMICLLMLFVVLAKGAGWQ</sequence>
<evidence type="ECO:0000256" key="1">
    <source>
        <dbReference type="ARBA" id="ARBA00022723"/>
    </source>
</evidence>
<evidence type="ECO:0000259" key="6">
    <source>
        <dbReference type="PROSITE" id="PS51999"/>
    </source>
</evidence>
<keyword evidence="5" id="KW-1133">Transmembrane helix</keyword>
<proteinExistence type="predicted"/>
<evidence type="ECO:0000256" key="4">
    <source>
        <dbReference type="PROSITE-ProRule" id="PRU01343"/>
    </source>
</evidence>
<gene>
    <name evidence="7" type="primary">LOC123042907</name>
</gene>
<dbReference type="PANTHER" id="PTHR33680:SF7">
    <property type="entry name" value="OS02G0474200 PROTEIN"/>
    <property type="match status" value="1"/>
</dbReference>
<dbReference type="EnsemblPlants" id="TraesCS2B02G614300.1">
    <property type="protein sequence ID" value="TraesCS2B02G614300.1"/>
    <property type="gene ID" value="TraesCS2B02G614300"/>
</dbReference>
<dbReference type="OrthoDB" id="2822301at2759"/>
<name>A0A3B6CHA3_WHEAT</name>
<reference evidence="7" key="2">
    <citation type="submission" date="2018-10" db="UniProtKB">
        <authorList>
            <consortium name="EnsemblPlants"/>
        </authorList>
    </citation>
    <scope>IDENTIFICATION</scope>
</reference>
<evidence type="ECO:0000313" key="7">
    <source>
        <dbReference type="EnsemblPlants" id="TraesCS2B02G614300.1"/>
    </source>
</evidence>
<reference evidence="7" key="1">
    <citation type="submission" date="2018-08" db="EMBL/GenBank/DDBJ databases">
        <authorList>
            <person name="Rossello M."/>
        </authorList>
    </citation>
    <scope>NUCLEOTIDE SEQUENCE [LARGE SCALE GENOMIC DNA]</scope>
    <source>
        <strain evidence="7">cv. Chinese Spring</strain>
    </source>
</reference>
<evidence type="ECO:0000256" key="3">
    <source>
        <dbReference type="ARBA" id="ARBA00022833"/>
    </source>
</evidence>
<feature type="domain" description="GRF-type" evidence="6">
    <location>
        <begin position="23"/>
        <end position="67"/>
    </location>
</feature>
<dbReference type="InterPro" id="IPR010666">
    <property type="entry name" value="Znf_GRF"/>
</dbReference>
<keyword evidence="8" id="KW-1185">Reference proteome</keyword>
<organism evidence="7">
    <name type="scientific">Triticum aestivum</name>
    <name type="common">Wheat</name>
    <dbReference type="NCBI Taxonomy" id="4565"/>
    <lineage>
        <taxon>Eukaryota</taxon>
        <taxon>Viridiplantae</taxon>
        <taxon>Streptophyta</taxon>
        <taxon>Embryophyta</taxon>
        <taxon>Tracheophyta</taxon>
        <taxon>Spermatophyta</taxon>
        <taxon>Magnoliopsida</taxon>
        <taxon>Liliopsida</taxon>
        <taxon>Poales</taxon>
        <taxon>Poaceae</taxon>
        <taxon>BOP clade</taxon>
        <taxon>Pooideae</taxon>
        <taxon>Triticodae</taxon>
        <taxon>Triticeae</taxon>
        <taxon>Triticinae</taxon>
        <taxon>Triticum</taxon>
    </lineage>
</organism>
<dbReference type="Gramene" id="TraesNOR2B03G01091490.1">
    <property type="protein sequence ID" value="TraesNOR2B03G01091490.1"/>
    <property type="gene ID" value="TraesNOR2B03G01091490"/>
</dbReference>
<dbReference type="GeneID" id="123042907"/>
<dbReference type="Proteomes" id="UP000019116">
    <property type="component" value="Chromosome 2B"/>
</dbReference>
<keyword evidence="2 4" id="KW-0863">Zinc-finger</keyword>
<dbReference type="RefSeq" id="XP_044321199.1">
    <property type="nucleotide sequence ID" value="XM_044465264.1"/>
</dbReference>
<keyword evidence="5" id="KW-0812">Transmembrane</keyword>
<dbReference type="Gramene" id="TraesCS2B03G1539100.1">
    <property type="protein sequence ID" value="TraesCS2B03G1539100.1.CDS"/>
    <property type="gene ID" value="TraesCS2B03G1539100"/>
</dbReference>
<dbReference type="Gramene" id="TraesCS2B02G614300.1">
    <property type="protein sequence ID" value="TraesCS2B02G614300.1"/>
    <property type="gene ID" value="TraesCS2B02G614300"/>
</dbReference>
<dbReference type="PROSITE" id="PS51999">
    <property type="entry name" value="ZF_GRF"/>
    <property type="match status" value="1"/>
</dbReference>
<evidence type="ECO:0000256" key="5">
    <source>
        <dbReference type="SAM" id="Phobius"/>
    </source>
</evidence>
<dbReference type="OMA" id="MCPRCTG"/>
<accession>A0A3B6CHA3</accession>
<keyword evidence="1" id="KW-0479">Metal-binding</keyword>
<dbReference type="AlphaFoldDB" id="A0A3B6CHA3"/>
<dbReference type="GO" id="GO:0008270">
    <property type="term" value="F:zinc ion binding"/>
    <property type="evidence" value="ECO:0007669"/>
    <property type="project" value="UniProtKB-KW"/>
</dbReference>
<protein>
    <recommendedName>
        <fullName evidence="6">GRF-type domain-containing protein</fullName>
    </recommendedName>
</protein>
<keyword evidence="3" id="KW-0862">Zinc</keyword>
<keyword evidence="5" id="KW-0472">Membrane</keyword>